<reference evidence="6 7" key="1">
    <citation type="submission" date="2018-03" db="EMBL/GenBank/DDBJ databases">
        <title>Genomic Encyclopedia of Archaeal and Bacterial Type Strains, Phase II (KMG-II): from individual species to whole genera.</title>
        <authorList>
            <person name="Goeker M."/>
        </authorList>
    </citation>
    <scope>NUCLEOTIDE SEQUENCE [LARGE SCALE GENOMIC DNA]</scope>
    <source>
        <strain evidence="6 7">DSM 29057</strain>
    </source>
</reference>
<accession>A0A2P8FWP5</accession>
<sequence>MNILQIPGLKSGAIDSELPPAIFAKTTLPEAIQSPCPGFQSLCPGFQSPCPGFQSPCPGFQPGDLRKLLIAIVLIFLMFPVLAQNHVFVETESFEDKGGWVIDQQSFVVMNSSYIMAHGMGRPVKDAATSVKFPKTGKYHLWVRTKDWAPFPKGPGKFQVLVDGKSVGQTFGESGSDAWKWYDGGVIDIKNANTKLALKDLTGFNGRCDALLFTDDLKFTPPNELEALTAFRRKLLNLTDKPQDVGRYDLVVVGGGIAGTCAAISAARMGLTVALIQDRPVLGGNNSSEVRVHLMGDVDKNHYPKLGRIVREMDNGDPGNGNPDAKEYGDARKISIVKAEKNISLFLNTHVFKVEKENDIITAVVGRDIATNQERRFSGSFFSDCTGDGTVGFLAGAEFRMGRESKAETGESLAAEKSDDFTLGTSNLWASVDRDTVSSFPETPWAMQFSDEYHIDEPKSDWQWETGFGNFNTITQAEQIRDHNLRAIYGNWSYLKKNKAAKYGKKDLAWVAYIGGKRESRRIIGDYVLNQMDIQEGKFYPDGSVTATWTIDLHFPDAKNSKYFEGQEFFAGTKHIKVAPYTIPYRCLYSKNIQNLFMAGRNISTTHVAFGSTRVMRTCGMMGEVVGFASYIAAKYKTSPRGVYKDHLPELTGILKGETLAPQP</sequence>
<keyword evidence="7" id="KW-1185">Reference proteome</keyword>
<keyword evidence="5" id="KW-0411">Iron-sulfur</keyword>
<dbReference type="PANTHER" id="PTHR43498">
    <property type="entry name" value="FERREDOXIN:COB-COM HETERODISULFIDE REDUCTASE SUBUNIT A"/>
    <property type="match status" value="1"/>
</dbReference>
<evidence type="ECO:0000256" key="4">
    <source>
        <dbReference type="ARBA" id="ARBA00023004"/>
    </source>
</evidence>
<dbReference type="InterPro" id="IPR036188">
    <property type="entry name" value="FAD/NAD-bd_sf"/>
</dbReference>
<dbReference type="Pfam" id="PF12831">
    <property type="entry name" value="FAD_oxidored"/>
    <property type="match status" value="1"/>
</dbReference>
<dbReference type="SUPFAM" id="SSF51905">
    <property type="entry name" value="FAD/NAD(P)-binding domain"/>
    <property type="match status" value="1"/>
</dbReference>
<dbReference type="GO" id="GO:0016491">
    <property type="term" value="F:oxidoreductase activity"/>
    <property type="evidence" value="ECO:0007669"/>
    <property type="project" value="UniProtKB-KW"/>
</dbReference>
<dbReference type="PANTHER" id="PTHR43498:SF1">
    <property type="entry name" value="COB--COM HETERODISULFIDE REDUCTASE IRON-SULFUR SUBUNIT A"/>
    <property type="match status" value="1"/>
</dbReference>
<keyword evidence="3" id="KW-0560">Oxidoreductase</keyword>
<proteinExistence type="predicted"/>
<dbReference type="InterPro" id="IPR039650">
    <property type="entry name" value="HdrA-like"/>
</dbReference>
<protein>
    <submittedName>
        <fullName evidence="6">FAD dependent oxidoreductase</fullName>
    </submittedName>
</protein>
<comment type="caution">
    <text evidence="6">The sequence shown here is derived from an EMBL/GenBank/DDBJ whole genome shotgun (WGS) entry which is preliminary data.</text>
</comment>
<evidence type="ECO:0000313" key="6">
    <source>
        <dbReference type="EMBL" id="PSL26141.1"/>
    </source>
</evidence>
<evidence type="ECO:0000256" key="5">
    <source>
        <dbReference type="ARBA" id="ARBA00023014"/>
    </source>
</evidence>
<keyword evidence="1" id="KW-0004">4Fe-4S</keyword>
<dbReference type="GO" id="GO:0051539">
    <property type="term" value="F:4 iron, 4 sulfur cluster binding"/>
    <property type="evidence" value="ECO:0007669"/>
    <property type="project" value="UniProtKB-KW"/>
</dbReference>
<dbReference type="AlphaFoldDB" id="A0A2P8FWP5"/>
<evidence type="ECO:0000313" key="7">
    <source>
        <dbReference type="Proteomes" id="UP000241964"/>
    </source>
</evidence>
<name>A0A2P8FWP5_9BACT</name>
<keyword evidence="4" id="KW-0408">Iron</keyword>
<organism evidence="6 7">
    <name type="scientific">Dyadobacter jiangsuensis</name>
    <dbReference type="NCBI Taxonomy" id="1591085"/>
    <lineage>
        <taxon>Bacteria</taxon>
        <taxon>Pseudomonadati</taxon>
        <taxon>Bacteroidota</taxon>
        <taxon>Cytophagia</taxon>
        <taxon>Cytophagales</taxon>
        <taxon>Spirosomataceae</taxon>
        <taxon>Dyadobacter</taxon>
    </lineage>
</organism>
<dbReference type="EMBL" id="PYAS01000010">
    <property type="protein sequence ID" value="PSL26141.1"/>
    <property type="molecule type" value="Genomic_DNA"/>
</dbReference>
<evidence type="ECO:0000256" key="2">
    <source>
        <dbReference type="ARBA" id="ARBA00022723"/>
    </source>
</evidence>
<dbReference type="Gene3D" id="3.50.50.60">
    <property type="entry name" value="FAD/NAD(P)-binding domain"/>
    <property type="match status" value="1"/>
</dbReference>
<dbReference type="Proteomes" id="UP000241964">
    <property type="component" value="Unassembled WGS sequence"/>
</dbReference>
<evidence type="ECO:0000256" key="1">
    <source>
        <dbReference type="ARBA" id="ARBA00022485"/>
    </source>
</evidence>
<dbReference type="GO" id="GO:0046872">
    <property type="term" value="F:metal ion binding"/>
    <property type="evidence" value="ECO:0007669"/>
    <property type="project" value="UniProtKB-KW"/>
</dbReference>
<evidence type="ECO:0000256" key="3">
    <source>
        <dbReference type="ARBA" id="ARBA00023002"/>
    </source>
</evidence>
<keyword evidence="2" id="KW-0479">Metal-binding</keyword>
<gene>
    <name evidence="6" type="ORF">CLV60_110120</name>
</gene>